<dbReference type="GO" id="GO:0016020">
    <property type="term" value="C:membrane"/>
    <property type="evidence" value="ECO:0007669"/>
    <property type="project" value="InterPro"/>
</dbReference>
<feature type="domain" description="Histidine kinase/HSP90-like ATPase" evidence="11">
    <location>
        <begin position="269"/>
        <end position="356"/>
    </location>
</feature>
<keyword evidence="5" id="KW-0547">Nucleotide-binding</keyword>
<sequence length="359" mass="38511">MSERAVDILVTFAVTAATLGSLLVERHPWWVLLPALLASAPVLWRRRAPLGTLAVVGPAMIALACVDAMPPLPYGTMVCAYTIAAYCSPGRRLFAVIAGVAGILVSLIAPNERPESYGYAVMSFVTAWALGTGVRARHAQIAMLQERAKRLEEEQIAAVANERVRIARDVHDIVTHAVGLMIVQAETGPLLTRADPDRADTVFGGIADTGRDAIRELRSSIAALRGDADPRHQPGIATIAELVELTRPTGLVATFNEYGTRRPVAADVEVTAYRVVQEALTNTVKHAGATTVRVVLRWSDQWLTVRVSDDGETAATGATTPGYGLLGMRERVEACGGLLRESHSDYGFTVFAELPIAAR</sequence>
<dbReference type="Gene3D" id="1.20.5.1930">
    <property type="match status" value="1"/>
</dbReference>
<keyword evidence="10" id="KW-0472">Membrane</keyword>
<keyword evidence="10" id="KW-1133">Transmembrane helix</keyword>
<evidence type="ECO:0000256" key="3">
    <source>
        <dbReference type="ARBA" id="ARBA00022553"/>
    </source>
</evidence>
<dbReference type="EMBL" id="QZFU01000019">
    <property type="protein sequence ID" value="RJO75342.1"/>
    <property type="molecule type" value="Genomic_DNA"/>
</dbReference>
<feature type="domain" description="Signal transduction histidine kinase subgroup 3 dimerisation and phosphoacceptor" evidence="12">
    <location>
        <begin position="162"/>
        <end position="227"/>
    </location>
</feature>
<dbReference type="OrthoDB" id="227596at2"/>
<dbReference type="InterPro" id="IPR036890">
    <property type="entry name" value="HATPase_C_sf"/>
</dbReference>
<keyword evidence="6 14" id="KW-0418">Kinase</keyword>
<organism evidence="14 15">
    <name type="scientific">Nocardia panacis</name>
    <dbReference type="NCBI Taxonomy" id="2340916"/>
    <lineage>
        <taxon>Bacteria</taxon>
        <taxon>Bacillati</taxon>
        <taxon>Actinomycetota</taxon>
        <taxon>Actinomycetes</taxon>
        <taxon>Mycobacteriales</taxon>
        <taxon>Nocardiaceae</taxon>
        <taxon>Nocardia</taxon>
    </lineage>
</organism>
<evidence type="ECO:0000259" key="13">
    <source>
        <dbReference type="Pfam" id="PF23539"/>
    </source>
</evidence>
<reference evidence="14 15" key="1">
    <citation type="submission" date="2018-09" db="EMBL/GenBank/DDBJ databases">
        <title>YIM PH21274 draft genome.</title>
        <authorList>
            <person name="Miao C."/>
        </authorList>
    </citation>
    <scope>NUCLEOTIDE SEQUENCE [LARGE SCALE GENOMIC DNA]</scope>
    <source>
        <strain evidence="14 15">YIM PH 21724</strain>
    </source>
</reference>
<keyword evidence="15" id="KW-1185">Reference proteome</keyword>
<feature type="domain" description="DUF7134" evidence="13">
    <location>
        <begin position="5"/>
        <end position="138"/>
    </location>
</feature>
<evidence type="ECO:0000256" key="10">
    <source>
        <dbReference type="SAM" id="Phobius"/>
    </source>
</evidence>
<name>A0A3A4KK64_9NOCA</name>
<dbReference type="AlphaFoldDB" id="A0A3A4KK64"/>
<evidence type="ECO:0000259" key="11">
    <source>
        <dbReference type="Pfam" id="PF02518"/>
    </source>
</evidence>
<feature type="coiled-coil region" evidence="9">
    <location>
        <begin position="134"/>
        <end position="161"/>
    </location>
</feature>
<keyword evidence="3" id="KW-0597">Phosphoprotein</keyword>
<dbReference type="InterPro" id="IPR055558">
    <property type="entry name" value="DUF7134"/>
</dbReference>
<dbReference type="Proteomes" id="UP000266677">
    <property type="component" value="Unassembled WGS sequence"/>
</dbReference>
<dbReference type="InterPro" id="IPR011712">
    <property type="entry name" value="Sig_transdc_His_kin_sub3_dim/P"/>
</dbReference>
<protein>
    <recommendedName>
        <fullName evidence="2">histidine kinase</fullName>
        <ecNumber evidence="2">2.7.13.3</ecNumber>
    </recommendedName>
</protein>
<dbReference type="PANTHER" id="PTHR24421:SF10">
    <property type="entry name" value="NITRATE_NITRITE SENSOR PROTEIN NARQ"/>
    <property type="match status" value="1"/>
</dbReference>
<dbReference type="Gene3D" id="3.30.565.10">
    <property type="entry name" value="Histidine kinase-like ATPase, C-terminal domain"/>
    <property type="match status" value="1"/>
</dbReference>
<dbReference type="GO" id="GO:0005524">
    <property type="term" value="F:ATP binding"/>
    <property type="evidence" value="ECO:0007669"/>
    <property type="project" value="UniProtKB-KW"/>
</dbReference>
<dbReference type="Pfam" id="PF23539">
    <property type="entry name" value="DUF7134"/>
    <property type="match status" value="1"/>
</dbReference>
<dbReference type="GO" id="GO:0000155">
    <property type="term" value="F:phosphorelay sensor kinase activity"/>
    <property type="evidence" value="ECO:0007669"/>
    <property type="project" value="InterPro"/>
</dbReference>
<evidence type="ECO:0000256" key="1">
    <source>
        <dbReference type="ARBA" id="ARBA00000085"/>
    </source>
</evidence>
<dbReference type="PANTHER" id="PTHR24421">
    <property type="entry name" value="NITRATE/NITRITE SENSOR PROTEIN NARX-RELATED"/>
    <property type="match status" value="1"/>
</dbReference>
<keyword evidence="10" id="KW-0812">Transmembrane</keyword>
<evidence type="ECO:0000313" key="15">
    <source>
        <dbReference type="Proteomes" id="UP000266677"/>
    </source>
</evidence>
<dbReference type="InterPro" id="IPR050482">
    <property type="entry name" value="Sensor_HK_TwoCompSys"/>
</dbReference>
<feature type="transmembrane region" description="Helical" evidence="10">
    <location>
        <begin position="93"/>
        <end position="110"/>
    </location>
</feature>
<evidence type="ECO:0000256" key="6">
    <source>
        <dbReference type="ARBA" id="ARBA00022777"/>
    </source>
</evidence>
<dbReference type="InterPro" id="IPR003594">
    <property type="entry name" value="HATPase_dom"/>
</dbReference>
<accession>A0A3A4KK64</accession>
<evidence type="ECO:0000256" key="4">
    <source>
        <dbReference type="ARBA" id="ARBA00022679"/>
    </source>
</evidence>
<evidence type="ECO:0000256" key="2">
    <source>
        <dbReference type="ARBA" id="ARBA00012438"/>
    </source>
</evidence>
<dbReference type="SUPFAM" id="SSF55874">
    <property type="entry name" value="ATPase domain of HSP90 chaperone/DNA topoisomerase II/histidine kinase"/>
    <property type="match status" value="1"/>
</dbReference>
<evidence type="ECO:0000259" key="12">
    <source>
        <dbReference type="Pfam" id="PF07730"/>
    </source>
</evidence>
<keyword evidence="8" id="KW-0902">Two-component regulatory system</keyword>
<keyword evidence="7" id="KW-0067">ATP-binding</keyword>
<evidence type="ECO:0000256" key="7">
    <source>
        <dbReference type="ARBA" id="ARBA00022840"/>
    </source>
</evidence>
<comment type="caution">
    <text evidence="14">The sequence shown here is derived from an EMBL/GenBank/DDBJ whole genome shotgun (WGS) entry which is preliminary data.</text>
</comment>
<dbReference type="CDD" id="cd16917">
    <property type="entry name" value="HATPase_UhpB-NarQ-NarX-like"/>
    <property type="match status" value="1"/>
</dbReference>
<dbReference type="Pfam" id="PF02518">
    <property type="entry name" value="HATPase_c"/>
    <property type="match status" value="1"/>
</dbReference>
<evidence type="ECO:0000256" key="9">
    <source>
        <dbReference type="SAM" id="Coils"/>
    </source>
</evidence>
<keyword evidence="9" id="KW-0175">Coiled coil</keyword>
<feature type="transmembrane region" description="Helical" evidence="10">
    <location>
        <begin position="50"/>
        <end position="72"/>
    </location>
</feature>
<evidence type="ECO:0000256" key="8">
    <source>
        <dbReference type="ARBA" id="ARBA00023012"/>
    </source>
</evidence>
<comment type="catalytic activity">
    <reaction evidence="1">
        <text>ATP + protein L-histidine = ADP + protein N-phospho-L-histidine.</text>
        <dbReference type="EC" id="2.7.13.3"/>
    </reaction>
</comment>
<evidence type="ECO:0000313" key="14">
    <source>
        <dbReference type="EMBL" id="RJO75342.1"/>
    </source>
</evidence>
<dbReference type="GO" id="GO:0046983">
    <property type="term" value="F:protein dimerization activity"/>
    <property type="evidence" value="ECO:0007669"/>
    <property type="project" value="InterPro"/>
</dbReference>
<keyword evidence="4" id="KW-0808">Transferase</keyword>
<proteinExistence type="predicted"/>
<evidence type="ECO:0000256" key="5">
    <source>
        <dbReference type="ARBA" id="ARBA00022741"/>
    </source>
</evidence>
<dbReference type="EC" id="2.7.13.3" evidence="2"/>
<dbReference type="Pfam" id="PF07730">
    <property type="entry name" value="HisKA_3"/>
    <property type="match status" value="1"/>
</dbReference>
<feature type="transmembrane region" description="Helical" evidence="10">
    <location>
        <begin position="116"/>
        <end position="134"/>
    </location>
</feature>
<gene>
    <name evidence="14" type="ORF">D5S18_16950</name>
</gene>